<accession>A7IY29</accession>
<reference evidence="1 2" key="1">
    <citation type="journal article" date="2007" name="Virology">
        <title>Sequence and annotation of the 369-kb NY-2A and the 345-kb AR158 viruses that infect Chlorella NC64A.</title>
        <authorList>
            <person name="Fitzgerald L.A."/>
            <person name="Graves M.V."/>
            <person name="Li X."/>
            <person name="Feldblyum T."/>
            <person name="Nierman W.C."/>
            <person name="Van Etten J.L."/>
        </authorList>
    </citation>
    <scope>NUCLEOTIDE SEQUENCE [LARGE SCALE GENOMIC DNA]</scope>
    <source>
        <strain evidence="1 2">NY-2A</strain>
    </source>
</reference>
<gene>
    <name evidence="1" type="primary">b854R</name>
    <name evidence="1" type="ORF">NY2A_b854R</name>
</gene>
<evidence type="ECO:0000313" key="2">
    <source>
        <dbReference type="Proteomes" id="UP000202419"/>
    </source>
</evidence>
<proteinExistence type="predicted"/>
<organismHost>
    <name type="scientific">Chlorella</name>
    <dbReference type="NCBI Taxonomy" id="3071"/>
</organismHost>
<sequence>MYSVQLIESKGLVIPYRYSLYFTDPTVSNPYFSNMCCEMKFVQSPHMYLNPCEEESSMVFSSNLIARPLPVTSEPIANTYIHLSFGVYTSRFPKRSNIGSVSRILP</sequence>
<dbReference type="GeneID" id="5658969"/>
<protein>
    <submittedName>
        <fullName evidence="1">Uncharacterized protein b854R</fullName>
    </submittedName>
</protein>
<keyword evidence="2" id="KW-1185">Reference proteome</keyword>
<dbReference type="EMBL" id="DQ491002">
    <property type="protein sequence ID" value="ABT15253.1"/>
    <property type="molecule type" value="Genomic_DNA"/>
</dbReference>
<dbReference type="Proteomes" id="UP000202419">
    <property type="component" value="Segment"/>
</dbReference>
<name>A7IY29_PBCVN</name>
<dbReference type="KEGG" id="vg:5658969"/>
<evidence type="ECO:0000313" key="1">
    <source>
        <dbReference type="EMBL" id="ABT15253.1"/>
    </source>
</evidence>
<organism evidence="1 2">
    <name type="scientific">Paramecium bursaria Chlorella virus NY2A</name>
    <name type="common">PBCV-NY2A</name>
    <dbReference type="NCBI Taxonomy" id="46021"/>
    <lineage>
        <taxon>Viruses</taxon>
        <taxon>Varidnaviria</taxon>
        <taxon>Bamfordvirae</taxon>
        <taxon>Nucleocytoviricota</taxon>
        <taxon>Megaviricetes</taxon>
        <taxon>Algavirales</taxon>
        <taxon>Phycodnaviridae</taxon>
        <taxon>Chlorovirus</taxon>
        <taxon>Chlorovirus americanus</taxon>
    </lineage>
</organism>
<dbReference type="RefSeq" id="YP_001498050.1">
    <property type="nucleotide sequence ID" value="NC_009898.1"/>
</dbReference>